<dbReference type="InterPro" id="IPR005844">
    <property type="entry name" value="A-D-PHexomutase_a/b/a-I"/>
</dbReference>
<dbReference type="Proteomes" id="UP000694404">
    <property type="component" value="Unplaced"/>
</dbReference>
<dbReference type="GO" id="GO:0005912">
    <property type="term" value="C:adherens junction"/>
    <property type="evidence" value="ECO:0007669"/>
    <property type="project" value="TreeGrafter"/>
</dbReference>
<evidence type="ECO:0000256" key="1">
    <source>
        <dbReference type="ARBA" id="ARBA00010231"/>
    </source>
</evidence>
<dbReference type="InterPro" id="IPR016055">
    <property type="entry name" value="A-D-PHexomutase_a/b/a-I/II/III"/>
</dbReference>
<evidence type="ECO:0000259" key="3">
    <source>
        <dbReference type="Pfam" id="PF02878"/>
    </source>
</evidence>
<keyword evidence="2" id="KW-0597">Phosphoprotein</keyword>
<evidence type="ECO:0000256" key="2">
    <source>
        <dbReference type="ARBA" id="ARBA00022553"/>
    </source>
</evidence>
<dbReference type="GO" id="GO:0014706">
    <property type="term" value="P:striated muscle tissue development"/>
    <property type="evidence" value="ECO:0007669"/>
    <property type="project" value="TreeGrafter"/>
</dbReference>
<dbReference type="SUPFAM" id="SSF53738">
    <property type="entry name" value="Phosphoglucomutase, first 3 domains"/>
    <property type="match status" value="2"/>
</dbReference>
<comment type="similarity">
    <text evidence="1">Belongs to the phosphohexose mutase family.</text>
</comment>
<dbReference type="PANTHER" id="PTHR22573:SF27">
    <property type="entry name" value="PHOSPHOGLUCOMUTASE-LIKE PROTEIN 5"/>
    <property type="match status" value="1"/>
</dbReference>
<dbReference type="PRINTS" id="PR00509">
    <property type="entry name" value="PGMPMM"/>
</dbReference>
<accession>A0A8C0QS72</accession>
<dbReference type="Ensembl" id="ENSCABT00000033671.1">
    <property type="protein sequence ID" value="ENSCABP00000030718.1"/>
    <property type="gene ID" value="ENSCABG00000022451.1"/>
</dbReference>
<dbReference type="InterPro" id="IPR045244">
    <property type="entry name" value="PGM"/>
</dbReference>
<keyword evidence="6" id="KW-1185">Reference proteome</keyword>
<dbReference type="GO" id="GO:0030055">
    <property type="term" value="C:cell-substrate junction"/>
    <property type="evidence" value="ECO:0007669"/>
    <property type="project" value="TreeGrafter"/>
</dbReference>
<dbReference type="InterPro" id="IPR005841">
    <property type="entry name" value="Alpha-D-phosphohexomutase_SF"/>
</dbReference>
<dbReference type="Gene3D" id="3.40.120.10">
    <property type="entry name" value="Alpha-D-Glucose-1,6-Bisphosphate, subunit A, domain 3"/>
    <property type="match status" value="2"/>
</dbReference>
<reference evidence="5" key="1">
    <citation type="submission" date="2025-08" db="UniProtKB">
        <authorList>
            <consortium name="Ensembl"/>
        </authorList>
    </citation>
    <scope>IDENTIFICATION</scope>
</reference>
<proteinExistence type="inferred from homology"/>
<dbReference type="GO" id="GO:0042383">
    <property type="term" value="C:sarcolemma"/>
    <property type="evidence" value="ECO:0007669"/>
    <property type="project" value="TreeGrafter"/>
</dbReference>
<dbReference type="InterPro" id="IPR005845">
    <property type="entry name" value="A-D-PHexomutase_a/b/a-II"/>
</dbReference>
<evidence type="ECO:0000259" key="4">
    <source>
        <dbReference type="Pfam" id="PF02879"/>
    </source>
</evidence>
<dbReference type="GO" id="GO:0004614">
    <property type="term" value="F:phosphoglucomutase activity"/>
    <property type="evidence" value="ECO:0007669"/>
    <property type="project" value="InterPro"/>
</dbReference>
<name>A0A8C0QS72_CHEAB</name>
<dbReference type="GO" id="GO:0005829">
    <property type="term" value="C:cytosol"/>
    <property type="evidence" value="ECO:0007669"/>
    <property type="project" value="TreeGrafter"/>
</dbReference>
<protein>
    <submittedName>
        <fullName evidence="5">Phosphoglucomutase 5</fullName>
    </submittedName>
</protein>
<dbReference type="PANTHER" id="PTHR22573">
    <property type="entry name" value="PHOSPHOHEXOMUTASE FAMILY MEMBER"/>
    <property type="match status" value="1"/>
</dbReference>
<dbReference type="Pfam" id="PF02879">
    <property type="entry name" value="PGM_PMM_II"/>
    <property type="match status" value="1"/>
</dbReference>
<dbReference type="GeneTree" id="ENSGT00940000158126"/>
<evidence type="ECO:0000313" key="6">
    <source>
        <dbReference type="Proteomes" id="UP000694404"/>
    </source>
</evidence>
<dbReference type="FunFam" id="3.40.120.10:FF:000004">
    <property type="entry name" value="Phosphoglucomutase 5"/>
    <property type="match status" value="1"/>
</dbReference>
<feature type="domain" description="Alpha-D-phosphohexomutase alpha/beta/alpha" evidence="4">
    <location>
        <begin position="90"/>
        <end position="186"/>
    </location>
</feature>
<sequence>MVVGSDGRYFSRTATEIVVQMAAANGIGRLVIGQNGILSTPAVSCIIRKIKAAGGIILTASHSPGGPGGEFGVKFNVSNGVEIVDSVDIYLNLLRTIFDFNMIRSLLTGPNQLKIRIDAMNGVMGPYVRRVLCDELGAPANSAINCIPLEDFGGQLPDPNLTYATTLLEAMKGGEYGFGAAFDADGVSISSSLLLVSISCDRPRPVGCRSLVEGKYTGHWVSSFLFPE</sequence>
<reference evidence="5" key="2">
    <citation type="submission" date="2025-09" db="UniProtKB">
        <authorList>
            <consortium name="Ensembl"/>
        </authorList>
    </citation>
    <scope>IDENTIFICATION</scope>
</reference>
<gene>
    <name evidence="5" type="primary">PGM5</name>
</gene>
<dbReference type="GO" id="GO:0030239">
    <property type="term" value="P:myofibril assembly"/>
    <property type="evidence" value="ECO:0007669"/>
    <property type="project" value="TreeGrafter"/>
</dbReference>
<evidence type="ECO:0000313" key="5">
    <source>
        <dbReference type="Ensembl" id="ENSCABP00000030718.1"/>
    </source>
</evidence>
<dbReference type="AlphaFoldDB" id="A0A8C0QS72"/>
<organism evidence="5 6">
    <name type="scientific">Chelonoidis abingdonii</name>
    <name type="common">Abingdon island giant tortoise</name>
    <name type="synonym">Testudo abingdonii</name>
    <dbReference type="NCBI Taxonomy" id="106734"/>
    <lineage>
        <taxon>Eukaryota</taxon>
        <taxon>Metazoa</taxon>
        <taxon>Chordata</taxon>
        <taxon>Craniata</taxon>
        <taxon>Vertebrata</taxon>
        <taxon>Euteleostomi</taxon>
        <taxon>Archelosauria</taxon>
        <taxon>Testudinata</taxon>
        <taxon>Testudines</taxon>
        <taxon>Cryptodira</taxon>
        <taxon>Durocryptodira</taxon>
        <taxon>Testudinoidea</taxon>
        <taxon>Testudinidae</taxon>
        <taxon>Chelonoidis</taxon>
    </lineage>
</organism>
<feature type="domain" description="Alpha-D-phosphohexomutase alpha/beta/alpha" evidence="3">
    <location>
        <begin position="2"/>
        <end position="87"/>
    </location>
</feature>
<dbReference type="Pfam" id="PF02878">
    <property type="entry name" value="PGM_PMM_I"/>
    <property type="match status" value="1"/>
</dbReference>
<dbReference type="GO" id="GO:0005975">
    <property type="term" value="P:carbohydrate metabolic process"/>
    <property type="evidence" value="ECO:0007669"/>
    <property type="project" value="InterPro"/>
</dbReference>